<gene>
    <name evidence="7" type="ORF">IG193_08520</name>
</gene>
<keyword evidence="7" id="KW-0808">Transferase</keyword>
<evidence type="ECO:0000256" key="4">
    <source>
        <dbReference type="RuleBase" id="RU004075"/>
    </source>
</evidence>
<evidence type="ECO:0000256" key="1">
    <source>
        <dbReference type="ARBA" id="ARBA00001933"/>
    </source>
</evidence>
<sequence length="344" mass="36960">MKLLTPGPVQVPRRVLEALARQPLFHRSEEFRRVFGEVLENLSKLYPGSEPVVIPGTGTLAVDAMVYNYVEPGDKVLAVVNGVFGERLVEALGSRGAEVLVLESRPGESVPYEAVEEEALRVRGLKAIAVVHNETSTGVAVRCLDKLRDLAHGLGALLLVDSVSGFPAEPIPPGIDVIATASHKAMLATPGASILYVSAKPRSSKGVPPSMRLDKFIESRAASETPYTPPINTLYALRASTEYILEMGVTRYQELHAERAKAVYSLVRAKPLVKDVAARSRTVAAFELARAREAIGELASNGYAVAGGMGALRDRVVRVGLMGEIERQDLEAVARVLNKYAGTA</sequence>
<evidence type="ECO:0000313" key="8">
    <source>
        <dbReference type="Proteomes" id="UP000594121"/>
    </source>
</evidence>
<dbReference type="RefSeq" id="WP_192818748.1">
    <property type="nucleotide sequence ID" value="NZ_CP062310.1"/>
</dbReference>
<dbReference type="PIRSF" id="PIRSF000524">
    <property type="entry name" value="SPT"/>
    <property type="match status" value="1"/>
</dbReference>
<dbReference type="KEGG" id="thel:IG193_08520"/>
<dbReference type="InterPro" id="IPR024169">
    <property type="entry name" value="SP_NH2Trfase/AEP_transaminase"/>
</dbReference>
<dbReference type="GO" id="GO:0019265">
    <property type="term" value="P:glycine biosynthetic process, by transamination of glyoxylate"/>
    <property type="evidence" value="ECO:0007669"/>
    <property type="project" value="TreeGrafter"/>
</dbReference>
<dbReference type="GeneID" id="59149934"/>
<dbReference type="PANTHER" id="PTHR21152:SF39">
    <property type="entry name" value="SOLUBLE HYDROGENASE, SMALL SUBUNIT"/>
    <property type="match status" value="1"/>
</dbReference>
<comment type="cofactor">
    <cofactor evidence="1 5">
        <name>pyridoxal 5'-phosphate</name>
        <dbReference type="ChEBI" id="CHEBI:597326"/>
    </cofactor>
</comment>
<organism evidence="7 8">
    <name type="scientific">Infirmifilum lucidum</name>
    <dbReference type="NCBI Taxonomy" id="2776706"/>
    <lineage>
        <taxon>Archaea</taxon>
        <taxon>Thermoproteota</taxon>
        <taxon>Thermoprotei</taxon>
        <taxon>Thermofilales</taxon>
        <taxon>Thermofilaceae</taxon>
        <taxon>Infirmifilum</taxon>
    </lineage>
</organism>
<dbReference type="Proteomes" id="UP000594121">
    <property type="component" value="Chromosome"/>
</dbReference>
<evidence type="ECO:0000259" key="6">
    <source>
        <dbReference type="Pfam" id="PF00266"/>
    </source>
</evidence>
<dbReference type="GO" id="GO:0004760">
    <property type="term" value="F:L-serine-pyruvate transaminase activity"/>
    <property type="evidence" value="ECO:0007669"/>
    <property type="project" value="TreeGrafter"/>
</dbReference>
<dbReference type="InterPro" id="IPR015424">
    <property type="entry name" value="PyrdxlP-dep_Trfase"/>
</dbReference>
<evidence type="ECO:0000256" key="3">
    <source>
        <dbReference type="ARBA" id="ARBA00022898"/>
    </source>
</evidence>
<keyword evidence="3" id="KW-0663">Pyridoxal phosphate</keyword>
<dbReference type="InterPro" id="IPR000192">
    <property type="entry name" value="Aminotrans_V_dom"/>
</dbReference>
<dbReference type="PANTHER" id="PTHR21152">
    <property type="entry name" value="AMINOTRANSFERASE CLASS V"/>
    <property type="match status" value="1"/>
</dbReference>
<name>A0A7L9FIP4_9CREN</name>
<evidence type="ECO:0000256" key="2">
    <source>
        <dbReference type="ARBA" id="ARBA00009236"/>
    </source>
</evidence>
<protein>
    <submittedName>
        <fullName evidence="7">Alanine--glyoxylate aminotransferase family protein</fullName>
    </submittedName>
</protein>
<dbReference type="InterPro" id="IPR015422">
    <property type="entry name" value="PyrdxlP-dep_Trfase_small"/>
</dbReference>
<dbReference type="AlphaFoldDB" id="A0A7L9FIP4"/>
<dbReference type="SUPFAM" id="SSF53383">
    <property type="entry name" value="PLP-dependent transferases"/>
    <property type="match status" value="1"/>
</dbReference>
<reference evidence="7 8" key="1">
    <citation type="submission" date="2020-10" db="EMBL/GenBank/DDBJ databases">
        <title>Thermofilum lucidum 3507LT sp. nov. a novel member of Thermofilaceae family isolated from Chile hot spring, and proposal of description order Thermofilales.</title>
        <authorList>
            <person name="Zayulina K.S."/>
            <person name="Elcheninov A.G."/>
            <person name="Toshchakov S.V."/>
            <person name="Kublanov I.V."/>
        </authorList>
    </citation>
    <scope>NUCLEOTIDE SEQUENCE [LARGE SCALE GENOMIC DNA]</scope>
    <source>
        <strain evidence="7 8">3507LT</strain>
    </source>
</reference>
<dbReference type="PROSITE" id="PS00595">
    <property type="entry name" value="AA_TRANSFER_CLASS_5"/>
    <property type="match status" value="1"/>
</dbReference>
<evidence type="ECO:0000256" key="5">
    <source>
        <dbReference type="RuleBase" id="RU004504"/>
    </source>
</evidence>
<proteinExistence type="inferred from homology"/>
<evidence type="ECO:0000313" key="7">
    <source>
        <dbReference type="EMBL" id="QOJ78776.1"/>
    </source>
</evidence>
<accession>A0A7L9FIP4</accession>
<dbReference type="Gene3D" id="3.40.640.10">
    <property type="entry name" value="Type I PLP-dependent aspartate aminotransferase-like (Major domain)"/>
    <property type="match status" value="1"/>
</dbReference>
<dbReference type="GO" id="GO:0008453">
    <property type="term" value="F:alanine-glyoxylate transaminase activity"/>
    <property type="evidence" value="ECO:0007669"/>
    <property type="project" value="TreeGrafter"/>
</dbReference>
<keyword evidence="8" id="KW-1185">Reference proteome</keyword>
<dbReference type="InterPro" id="IPR020578">
    <property type="entry name" value="Aminotrans_V_PyrdxlP_BS"/>
</dbReference>
<keyword evidence="7" id="KW-0032">Aminotransferase</keyword>
<dbReference type="InterPro" id="IPR015421">
    <property type="entry name" value="PyrdxlP-dep_Trfase_major"/>
</dbReference>
<dbReference type="Gene3D" id="3.90.1150.10">
    <property type="entry name" value="Aspartate Aminotransferase, domain 1"/>
    <property type="match status" value="1"/>
</dbReference>
<dbReference type="EMBL" id="CP062310">
    <property type="protein sequence ID" value="QOJ78776.1"/>
    <property type="molecule type" value="Genomic_DNA"/>
</dbReference>
<dbReference type="InParanoid" id="A0A7L9FIP4"/>
<feature type="domain" description="Aminotransferase class V" evidence="6">
    <location>
        <begin position="24"/>
        <end position="292"/>
    </location>
</feature>
<dbReference type="Pfam" id="PF00266">
    <property type="entry name" value="Aminotran_5"/>
    <property type="match status" value="1"/>
</dbReference>
<comment type="similarity">
    <text evidence="2 4">Belongs to the class-V pyridoxal-phosphate-dependent aminotransferase family.</text>
</comment>